<reference evidence="7 8" key="1">
    <citation type="submission" date="2019-09" db="EMBL/GenBank/DDBJ databases">
        <title>A chromosome-level genome assembly of the Chinese tupelo Nyssa sinensis.</title>
        <authorList>
            <person name="Yang X."/>
            <person name="Kang M."/>
            <person name="Yang Y."/>
            <person name="Xiong H."/>
            <person name="Wang M."/>
            <person name="Zhang Z."/>
            <person name="Wang Z."/>
            <person name="Wu H."/>
            <person name="Ma T."/>
            <person name="Liu J."/>
            <person name="Xi Z."/>
        </authorList>
    </citation>
    <scope>NUCLEOTIDE SEQUENCE [LARGE SCALE GENOMIC DNA]</scope>
    <source>
        <strain evidence="7">J267</strain>
        <tissue evidence="7">Leaf</tissue>
    </source>
</reference>
<evidence type="ECO:0000313" key="7">
    <source>
        <dbReference type="EMBL" id="KAA8544351.1"/>
    </source>
</evidence>
<keyword evidence="3" id="KW-0804">Transcription</keyword>
<protein>
    <recommendedName>
        <fullName evidence="6">BHLH domain-containing protein</fullName>
    </recommendedName>
</protein>
<dbReference type="GO" id="GO:0003700">
    <property type="term" value="F:DNA-binding transcription factor activity"/>
    <property type="evidence" value="ECO:0007669"/>
    <property type="project" value="InterPro"/>
</dbReference>
<evidence type="ECO:0000256" key="4">
    <source>
        <dbReference type="ARBA" id="ARBA00023242"/>
    </source>
</evidence>
<dbReference type="PANTHER" id="PTHR46196">
    <property type="entry name" value="TRANSCRIPTION FACTOR BHLH155-LIKE ISOFORM X1-RELATED"/>
    <property type="match status" value="1"/>
</dbReference>
<accession>A0A5J5BSY8</accession>
<dbReference type="PANTHER" id="PTHR46196:SF4">
    <property type="entry name" value="TRANSCRIPTION FACTOR LHW"/>
    <property type="match status" value="1"/>
</dbReference>
<dbReference type="InterPro" id="IPR043561">
    <property type="entry name" value="LHW-like"/>
</dbReference>
<feature type="compositionally biased region" description="Basic and acidic residues" evidence="5">
    <location>
        <begin position="763"/>
        <end position="777"/>
    </location>
</feature>
<feature type="region of interest" description="Disordered" evidence="5">
    <location>
        <begin position="736"/>
        <end position="777"/>
    </location>
</feature>
<dbReference type="GO" id="GO:0046983">
    <property type="term" value="F:protein dimerization activity"/>
    <property type="evidence" value="ECO:0007669"/>
    <property type="project" value="InterPro"/>
</dbReference>
<dbReference type="Pfam" id="PF14215">
    <property type="entry name" value="bHLH-MYC_N"/>
    <property type="match status" value="1"/>
</dbReference>
<dbReference type="Pfam" id="PF23176">
    <property type="entry name" value="bHLH_LHW"/>
    <property type="match status" value="1"/>
</dbReference>
<dbReference type="OrthoDB" id="1883654at2759"/>
<keyword evidence="4" id="KW-0539">Nucleus</keyword>
<organism evidence="7 8">
    <name type="scientific">Nyssa sinensis</name>
    <dbReference type="NCBI Taxonomy" id="561372"/>
    <lineage>
        <taxon>Eukaryota</taxon>
        <taxon>Viridiplantae</taxon>
        <taxon>Streptophyta</taxon>
        <taxon>Embryophyta</taxon>
        <taxon>Tracheophyta</taxon>
        <taxon>Spermatophyta</taxon>
        <taxon>Magnoliopsida</taxon>
        <taxon>eudicotyledons</taxon>
        <taxon>Gunneridae</taxon>
        <taxon>Pentapetalae</taxon>
        <taxon>asterids</taxon>
        <taxon>Cornales</taxon>
        <taxon>Nyssaceae</taxon>
        <taxon>Nyssa</taxon>
    </lineage>
</organism>
<evidence type="ECO:0000256" key="1">
    <source>
        <dbReference type="ARBA" id="ARBA00004123"/>
    </source>
</evidence>
<feature type="region of interest" description="Disordered" evidence="5">
    <location>
        <begin position="644"/>
        <end position="670"/>
    </location>
</feature>
<keyword evidence="2" id="KW-0805">Transcription regulation</keyword>
<feature type="compositionally biased region" description="Polar residues" evidence="5">
    <location>
        <begin position="736"/>
        <end position="747"/>
    </location>
</feature>
<dbReference type="EMBL" id="CM018034">
    <property type="protein sequence ID" value="KAA8544351.1"/>
    <property type="molecule type" value="Genomic_DNA"/>
</dbReference>
<dbReference type="InterPro" id="IPR011598">
    <property type="entry name" value="bHLH_dom"/>
</dbReference>
<dbReference type="Proteomes" id="UP000325577">
    <property type="component" value="Linkage Group LG11"/>
</dbReference>
<feature type="region of interest" description="Disordered" evidence="5">
    <location>
        <begin position="323"/>
        <end position="342"/>
    </location>
</feature>
<evidence type="ECO:0000256" key="3">
    <source>
        <dbReference type="ARBA" id="ARBA00023163"/>
    </source>
</evidence>
<feature type="compositionally biased region" description="Polar residues" evidence="5">
    <location>
        <begin position="644"/>
        <end position="661"/>
    </location>
</feature>
<sequence length="976" mass="107224">MGYLLKEGLKTLCGVNQWSYAVFWKICSQNPKLLILEECYYEPIPFYALPRISGIESPDLAFEEWEACWVSAEAQTSQLRVQAEDKVHSLINKMMMSNRVNIVGEGIVGRAAFTGNHQWILSENYIRELHPPEVLNEVHQQFSAGMQTVAVIPVLTSGVIQLGSTLAIMENMGFVNDVKTLILQLGCVPAALSDNYTTKEYASKIGVPVCLGKCVSADLSGNYKVTKSTPFTADSCSQQHISSQAPRLIGQPSDSLFRQIQDNLRSAISTFQIPNLAQSSNKSDDNLCRPKVIMGMKPDLPFRSQLESRATGTEVISLNGEVRPNQKASLHGPRSGFDQQPTVAASSANCGSLSLMEEQIFSDADVQVHSNSSLSASNGFMTSQPRNIESLSSSSHKDSATKLLLEGSQLQNEMSSHLRSIPHPCSIPNAHRSAYGNISCTHLVGSGLQNAGSSKTEVSVSDLVDHSTTNKLISGSSSRRNYSTDDKSAQIELARRKEKNENDLFEALGIPLAHLDEHVSSREQIPRFFHDGQKHDYGNQSSRSKNAKYEDACVQPPSGDDLFDILGVDFKNKLFNGSWNNFLNNVPDRNTQNLGKNNSACMNIQDTGSDLYSVNGGNSDSGIFSMDGTDHLLDAVVSRVHSTAKQSSDDNVSCRTTSTKISSSSVPNASPSYGWVSASDQMQGELFGLPKTLIKAGPVGSCSFRSDCSKEDTGNYSQSNSMYGSQISSLVEQGNNMKHNSSVSTAYSKRPDEVNKSNRKRLKPGENPRPRPKDRQMIQDRVKELREIVPNGAKCSIDALLERTIKHMLFLQSVTKHADKLKQTGESKIIGKEGRLLLKDNFEGGATWAYEVGSQSMVCPIIVEDLNPPRQMLVEILCEERGLFLEIADIIRGLGLTILKGVMETRNDKIWARFAVEANRDVTRMEIFLSLVRLLEQTVESSAASFNVVDNDNLLVHQSYHQAASIPVTGRPCSLQ</sequence>
<evidence type="ECO:0000313" key="8">
    <source>
        <dbReference type="Proteomes" id="UP000325577"/>
    </source>
</evidence>
<feature type="domain" description="BHLH" evidence="6">
    <location>
        <begin position="762"/>
        <end position="811"/>
    </location>
</feature>
<comment type="subcellular location">
    <subcellularLocation>
        <location evidence="1">Nucleus</location>
    </subcellularLocation>
</comment>
<keyword evidence="8" id="KW-1185">Reference proteome</keyword>
<gene>
    <name evidence="7" type="ORF">F0562_022381</name>
</gene>
<name>A0A5J5BSY8_9ASTE</name>
<dbReference type="AlphaFoldDB" id="A0A5J5BSY8"/>
<proteinExistence type="predicted"/>
<dbReference type="PROSITE" id="PS50888">
    <property type="entry name" value="BHLH"/>
    <property type="match status" value="1"/>
</dbReference>
<dbReference type="GO" id="GO:0005634">
    <property type="term" value="C:nucleus"/>
    <property type="evidence" value="ECO:0007669"/>
    <property type="project" value="UniProtKB-SubCell"/>
</dbReference>
<evidence type="ECO:0000256" key="5">
    <source>
        <dbReference type="SAM" id="MobiDB-lite"/>
    </source>
</evidence>
<dbReference type="CDD" id="cd18915">
    <property type="entry name" value="bHLH_AtLHW_like"/>
    <property type="match status" value="1"/>
</dbReference>
<dbReference type="InterPro" id="IPR025610">
    <property type="entry name" value="MYC/MYB_N"/>
</dbReference>
<evidence type="ECO:0000256" key="2">
    <source>
        <dbReference type="ARBA" id="ARBA00023015"/>
    </source>
</evidence>
<evidence type="ECO:0000259" key="6">
    <source>
        <dbReference type="PROSITE" id="PS50888"/>
    </source>
</evidence>